<sequence length="27" mass="3091">MTVILYVTLLSIMSMSLKYYSKMSSLS</sequence>
<evidence type="ECO:0000313" key="1">
    <source>
        <dbReference type="EMBL" id="JAH00887.1"/>
    </source>
</evidence>
<proteinExistence type="predicted"/>
<protein>
    <submittedName>
        <fullName evidence="1">Uncharacterized protein</fullName>
    </submittedName>
</protein>
<reference evidence="1" key="2">
    <citation type="journal article" date="2015" name="Fish Shellfish Immunol.">
        <title>Early steps in the European eel (Anguilla anguilla)-Vibrio vulnificus interaction in the gills: Role of the RtxA13 toxin.</title>
        <authorList>
            <person name="Callol A."/>
            <person name="Pajuelo D."/>
            <person name="Ebbesson L."/>
            <person name="Teles M."/>
            <person name="MacKenzie S."/>
            <person name="Amaro C."/>
        </authorList>
    </citation>
    <scope>NUCLEOTIDE SEQUENCE</scope>
</reference>
<organism evidence="1">
    <name type="scientific">Anguilla anguilla</name>
    <name type="common">European freshwater eel</name>
    <name type="synonym">Muraena anguilla</name>
    <dbReference type="NCBI Taxonomy" id="7936"/>
    <lineage>
        <taxon>Eukaryota</taxon>
        <taxon>Metazoa</taxon>
        <taxon>Chordata</taxon>
        <taxon>Craniata</taxon>
        <taxon>Vertebrata</taxon>
        <taxon>Euteleostomi</taxon>
        <taxon>Actinopterygii</taxon>
        <taxon>Neopterygii</taxon>
        <taxon>Teleostei</taxon>
        <taxon>Anguilliformes</taxon>
        <taxon>Anguillidae</taxon>
        <taxon>Anguilla</taxon>
    </lineage>
</organism>
<accession>A0A0E9P9D4</accession>
<name>A0A0E9P9D4_ANGAN</name>
<dbReference type="AlphaFoldDB" id="A0A0E9P9D4"/>
<dbReference type="EMBL" id="GBXM01107690">
    <property type="protein sequence ID" value="JAH00887.1"/>
    <property type="molecule type" value="Transcribed_RNA"/>
</dbReference>
<reference evidence="1" key="1">
    <citation type="submission" date="2014-11" db="EMBL/GenBank/DDBJ databases">
        <authorList>
            <person name="Amaro Gonzalez C."/>
        </authorList>
    </citation>
    <scope>NUCLEOTIDE SEQUENCE</scope>
</reference>